<evidence type="ECO:0000256" key="5">
    <source>
        <dbReference type="ARBA" id="ARBA00022833"/>
    </source>
</evidence>
<keyword evidence="2 9" id="KW-0235">DNA replication</keyword>
<organism evidence="11 12">
    <name type="scientific">Candidatus Phytoplasma solani</name>
    <dbReference type="NCBI Taxonomy" id="69896"/>
    <lineage>
        <taxon>Bacteria</taxon>
        <taxon>Bacillati</taxon>
        <taxon>Mycoplasmatota</taxon>
        <taxon>Mollicutes</taxon>
        <taxon>Acholeplasmatales</taxon>
        <taxon>Acholeplasmataceae</taxon>
        <taxon>Candidatus Phytoplasma</taxon>
        <taxon>16SrXII (Stolbur group)</taxon>
    </lineage>
</organism>
<dbReference type="STRING" id="69896.S284_02880"/>
<comment type="similarity">
    <text evidence="1 9">Belongs to the DnaX/STICHEL family.</text>
</comment>
<evidence type="ECO:0000256" key="2">
    <source>
        <dbReference type="ARBA" id="ARBA00022705"/>
    </source>
</evidence>
<accession>A0A421NYS9</accession>
<comment type="catalytic activity">
    <reaction evidence="8 9">
        <text>DNA(n) + a 2'-deoxyribonucleoside 5'-triphosphate = DNA(n+1) + diphosphate</text>
        <dbReference type="Rhea" id="RHEA:22508"/>
        <dbReference type="Rhea" id="RHEA-COMP:17339"/>
        <dbReference type="Rhea" id="RHEA-COMP:17340"/>
        <dbReference type="ChEBI" id="CHEBI:33019"/>
        <dbReference type="ChEBI" id="CHEBI:61560"/>
        <dbReference type="ChEBI" id="CHEBI:173112"/>
        <dbReference type="EC" id="2.7.7.7"/>
    </reaction>
</comment>
<dbReference type="NCBIfam" id="NF004046">
    <property type="entry name" value="PRK05563.1"/>
    <property type="match status" value="1"/>
</dbReference>
<dbReference type="InterPro" id="IPR050238">
    <property type="entry name" value="DNA_Rep/Repair_Clamp_Loader"/>
</dbReference>
<name>A0A421NYS9_9MOLU</name>
<dbReference type="GO" id="GO:0006261">
    <property type="term" value="P:DNA-templated DNA replication"/>
    <property type="evidence" value="ECO:0007669"/>
    <property type="project" value="TreeGrafter"/>
</dbReference>
<feature type="domain" description="AAA+ ATPase" evidence="10">
    <location>
        <begin position="37"/>
        <end position="178"/>
    </location>
</feature>
<keyword evidence="12" id="KW-1185">Reference proteome</keyword>
<evidence type="ECO:0000259" key="10">
    <source>
        <dbReference type="SMART" id="SM00382"/>
    </source>
</evidence>
<evidence type="ECO:0000256" key="4">
    <source>
        <dbReference type="ARBA" id="ARBA00022741"/>
    </source>
</evidence>
<reference evidence="12" key="1">
    <citation type="submission" date="2016-11" db="EMBL/GenBank/DDBJ databases">
        <title>Genome sequence of Candidatus Phytoplasma solani strain SA-1.</title>
        <authorList>
            <person name="Haryono M."/>
            <person name="Samarzija I."/>
            <person name="Seruga Music M."/>
            <person name="Hogenhout S."/>
            <person name="Kuo C.-H."/>
        </authorList>
    </citation>
    <scope>NUCLEOTIDE SEQUENCE [LARGE SCALE GENOMIC DNA]</scope>
    <source>
        <strain evidence="12">SA-1</strain>
    </source>
</reference>
<dbReference type="PANTHER" id="PTHR11669:SF0">
    <property type="entry name" value="PROTEIN STICHEL-LIKE 2"/>
    <property type="match status" value="1"/>
</dbReference>
<evidence type="ECO:0000256" key="3">
    <source>
        <dbReference type="ARBA" id="ARBA00022723"/>
    </source>
</evidence>
<dbReference type="InterPro" id="IPR003593">
    <property type="entry name" value="AAA+_ATPase"/>
</dbReference>
<comment type="subunit">
    <text evidence="9">DNA polymerase III contains a core (composed of alpha, epsilon and theta chains) that associates with a tau subunit. This core dimerizes to form the POLIII' complex. PolIII' associates with the gamma complex (composed of gamma, delta, delta', psi and chi chains) and with the beta chain to form the complete DNA polymerase III complex.</text>
</comment>
<keyword evidence="3" id="KW-0479">Metal-binding</keyword>
<dbReference type="InterPro" id="IPR012763">
    <property type="entry name" value="DNA_pol_III_sug/sutau_N"/>
</dbReference>
<evidence type="ECO:0000256" key="1">
    <source>
        <dbReference type="ARBA" id="ARBA00006360"/>
    </source>
</evidence>
<dbReference type="PANTHER" id="PTHR11669">
    <property type="entry name" value="REPLICATION FACTOR C / DNA POLYMERASE III GAMMA-TAU SUBUNIT"/>
    <property type="match status" value="1"/>
</dbReference>
<dbReference type="InterPro" id="IPR045085">
    <property type="entry name" value="HLD_clamp_pol_III_gamma_tau"/>
</dbReference>
<evidence type="ECO:0000256" key="8">
    <source>
        <dbReference type="ARBA" id="ARBA00049244"/>
    </source>
</evidence>
<dbReference type="CDD" id="cd00009">
    <property type="entry name" value="AAA"/>
    <property type="match status" value="1"/>
</dbReference>
<dbReference type="Proteomes" id="UP000283896">
    <property type="component" value="Unassembled WGS sequence"/>
</dbReference>
<dbReference type="Gene3D" id="1.10.8.60">
    <property type="match status" value="1"/>
</dbReference>
<keyword evidence="9" id="KW-0548">Nucleotidyltransferase</keyword>
<evidence type="ECO:0000256" key="7">
    <source>
        <dbReference type="ARBA" id="ARBA00022932"/>
    </source>
</evidence>
<evidence type="ECO:0000313" key="12">
    <source>
        <dbReference type="Proteomes" id="UP000283896"/>
    </source>
</evidence>
<dbReference type="Pfam" id="PF12169">
    <property type="entry name" value="DNA_pol3_gamma3"/>
    <property type="match status" value="1"/>
</dbReference>
<evidence type="ECO:0000256" key="9">
    <source>
        <dbReference type="RuleBase" id="RU364063"/>
    </source>
</evidence>
<keyword evidence="4 9" id="KW-0547">Nucleotide-binding</keyword>
<protein>
    <recommendedName>
        <fullName evidence="9">DNA polymerase III subunit gamma/tau</fullName>
        <ecNumber evidence="9">2.7.7.7</ecNumber>
    </recommendedName>
</protein>
<dbReference type="EMBL" id="MPBG01000001">
    <property type="protein sequence ID" value="RMI89175.1"/>
    <property type="molecule type" value="Genomic_DNA"/>
</dbReference>
<dbReference type="SMART" id="SM00382">
    <property type="entry name" value="AAA"/>
    <property type="match status" value="1"/>
</dbReference>
<keyword evidence="7 9" id="KW-0239">DNA-directed DNA polymerase</keyword>
<keyword evidence="5" id="KW-0862">Zinc</keyword>
<comment type="function">
    <text evidence="9">DNA polymerase III is a complex, multichain enzyme responsible for most of the replicative synthesis in bacteria. This DNA polymerase also exhibits 3' to 5' exonuclease activity.</text>
</comment>
<dbReference type="SUPFAM" id="SSF52540">
    <property type="entry name" value="P-loop containing nucleoside triphosphate hydrolases"/>
    <property type="match status" value="1"/>
</dbReference>
<comment type="caution">
    <text evidence="11">The sequence shown here is derived from an EMBL/GenBank/DDBJ whole genome shotgun (WGS) entry which is preliminary data.</text>
</comment>
<dbReference type="EC" id="2.7.7.7" evidence="9"/>
<sequence>MSYLVLYRKYRPQTFQNVVGQKIIIQTLKNAIRYQKINHCYLFSGNKGTGKTTLAKIFSKAINCLNPQAGDVCNQCQICKQNLQASVDIIEIDGASYNGVDEIRELQDKAQYKAHTGKYKVYIIDEVHVLTVNAFNALLKILEDPPKHVVFLLITTEIYKIPETILSRSQSFSFENLNLENIIFQLKNIATLENIFISDDAIKTIASYSDGSMRNALSLLDQISSYQNSLITAEDVAEIKGLVSGSFLKKMLHSLIIKNHLKALELLHQAFEVGKNLDLLVLDLIVAFKNYLLEQMKSLKTKSTSKNKDSKQINASNEQSFHLDFVLKTLIKLQQDLKKSDQKHVLIEIAFLQICSFSSHNHNLNLIPQFNHPKPFQHPDKPHKDNIENNSLIDVSLDKTLNLNTTKISQIELFPISTKSLSKTVKKKLSNDKKNPYFSISSLKDLAMIAFDILSHQDETKRNIIANAWQKLKSNYQSSSNKTAAELLYKGQITALSQNKEMILVYRDNIACQQMLKNNIKESILKILNGKSELIKDYVCFLDKDWQTLITFFKDNDLPSLESFLKICNWNLEFYQTQTSTNNHPLIVQLAYDFFDKNIVEIIN</sequence>
<dbReference type="NCBIfam" id="TIGR02397">
    <property type="entry name" value="dnaX_nterm"/>
    <property type="match status" value="1"/>
</dbReference>
<evidence type="ECO:0000313" key="11">
    <source>
        <dbReference type="EMBL" id="RMI89175.1"/>
    </source>
</evidence>
<dbReference type="AlphaFoldDB" id="A0A421NYS9"/>
<dbReference type="Gene3D" id="1.20.272.10">
    <property type="match status" value="1"/>
</dbReference>
<keyword evidence="9" id="KW-0808">Transferase</keyword>
<dbReference type="Pfam" id="PF13177">
    <property type="entry name" value="DNA_pol3_delta2"/>
    <property type="match status" value="1"/>
</dbReference>
<dbReference type="Pfam" id="PF22608">
    <property type="entry name" value="DNAX_ATPase_lid"/>
    <property type="match status" value="1"/>
</dbReference>
<dbReference type="GO" id="GO:0003887">
    <property type="term" value="F:DNA-directed DNA polymerase activity"/>
    <property type="evidence" value="ECO:0007669"/>
    <property type="project" value="UniProtKB-KW"/>
</dbReference>
<dbReference type="InterPro" id="IPR027417">
    <property type="entry name" value="P-loop_NTPase"/>
</dbReference>
<dbReference type="GO" id="GO:0046872">
    <property type="term" value="F:metal ion binding"/>
    <property type="evidence" value="ECO:0007669"/>
    <property type="project" value="UniProtKB-KW"/>
</dbReference>
<evidence type="ECO:0000256" key="6">
    <source>
        <dbReference type="ARBA" id="ARBA00022840"/>
    </source>
</evidence>
<dbReference type="InterPro" id="IPR022754">
    <property type="entry name" value="DNA_pol_III_gamma-3"/>
</dbReference>
<dbReference type="Gene3D" id="3.40.50.300">
    <property type="entry name" value="P-loop containing nucleotide triphosphate hydrolases"/>
    <property type="match status" value="1"/>
</dbReference>
<keyword evidence="6 9" id="KW-0067">ATP-binding</keyword>
<dbReference type="CDD" id="cd18137">
    <property type="entry name" value="HLD_clamp_pol_III_gamma_tau"/>
    <property type="match status" value="1"/>
</dbReference>
<dbReference type="GO" id="GO:0009360">
    <property type="term" value="C:DNA polymerase III complex"/>
    <property type="evidence" value="ECO:0007669"/>
    <property type="project" value="InterPro"/>
</dbReference>
<dbReference type="RefSeq" id="WP_238603305.1">
    <property type="nucleotide sequence ID" value="NZ_MPBG01000001.1"/>
</dbReference>
<dbReference type="GO" id="GO:0005524">
    <property type="term" value="F:ATP binding"/>
    <property type="evidence" value="ECO:0007669"/>
    <property type="project" value="UniProtKB-KW"/>
</dbReference>
<proteinExistence type="inferred from homology"/>
<gene>
    <name evidence="9 11" type="primary">dnaX</name>
    <name evidence="11" type="ORF">PSSA1_v1c0550</name>
</gene>
<dbReference type="FunFam" id="3.40.50.300:FF:000014">
    <property type="entry name" value="DNA polymerase III subunit gamma/tau"/>
    <property type="match status" value="1"/>
</dbReference>